<evidence type="ECO:0000256" key="1">
    <source>
        <dbReference type="SAM" id="MobiDB-lite"/>
    </source>
</evidence>
<keyword evidence="3" id="KW-1185">Reference proteome</keyword>
<dbReference type="AlphaFoldDB" id="A0ABD5WCI3"/>
<evidence type="ECO:0000313" key="3">
    <source>
        <dbReference type="Proteomes" id="UP001596461"/>
    </source>
</evidence>
<organism evidence="2 3">
    <name type="scientific">Halobaculum lipolyticum</name>
    <dbReference type="NCBI Taxonomy" id="3032001"/>
    <lineage>
        <taxon>Archaea</taxon>
        <taxon>Methanobacteriati</taxon>
        <taxon>Methanobacteriota</taxon>
        <taxon>Stenosarchaea group</taxon>
        <taxon>Halobacteria</taxon>
        <taxon>Halobacteriales</taxon>
        <taxon>Haloferacaceae</taxon>
        <taxon>Halobaculum</taxon>
    </lineage>
</organism>
<comment type="caution">
    <text evidence="2">The sequence shown here is derived from an EMBL/GenBank/DDBJ whole genome shotgun (WGS) entry which is preliminary data.</text>
</comment>
<reference evidence="2 3" key="1">
    <citation type="journal article" date="2019" name="Int. J. Syst. Evol. Microbiol.">
        <title>The Global Catalogue of Microorganisms (GCM) 10K type strain sequencing project: providing services to taxonomists for standard genome sequencing and annotation.</title>
        <authorList>
            <consortium name="The Broad Institute Genomics Platform"/>
            <consortium name="The Broad Institute Genome Sequencing Center for Infectious Disease"/>
            <person name="Wu L."/>
            <person name="Ma J."/>
        </authorList>
    </citation>
    <scope>NUCLEOTIDE SEQUENCE [LARGE SCALE GENOMIC DNA]</scope>
    <source>
        <strain evidence="2 3">DT31</strain>
    </source>
</reference>
<dbReference type="EMBL" id="JBHTAH010000004">
    <property type="protein sequence ID" value="MFC7069220.1"/>
    <property type="molecule type" value="Genomic_DNA"/>
</dbReference>
<sequence>MDRPAALLAHALTGGGFEAAPIATLPGAWLAAHGLLDGIALATDDDTPDERGGGDRGDAPTDGGGDGDDDAGAGDDGAPLSTDAFGRVPY</sequence>
<accession>A0ABD5WCI3</accession>
<dbReference type="GeneID" id="81123960"/>
<proteinExistence type="predicted"/>
<dbReference type="RefSeq" id="WP_284032131.1">
    <property type="nucleotide sequence ID" value="NZ_CP126154.1"/>
</dbReference>
<dbReference type="Proteomes" id="UP001596461">
    <property type="component" value="Unassembled WGS sequence"/>
</dbReference>
<gene>
    <name evidence="2" type="ORF">ACFQL9_06150</name>
</gene>
<protein>
    <submittedName>
        <fullName evidence="2">Uncharacterized protein</fullName>
    </submittedName>
</protein>
<name>A0ABD5WCI3_9EURY</name>
<feature type="compositionally biased region" description="Basic and acidic residues" evidence="1">
    <location>
        <begin position="49"/>
        <end position="59"/>
    </location>
</feature>
<feature type="region of interest" description="Disordered" evidence="1">
    <location>
        <begin position="41"/>
        <end position="90"/>
    </location>
</feature>
<evidence type="ECO:0000313" key="2">
    <source>
        <dbReference type="EMBL" id="MFC7069220.1"/>
    </source>
</evidence>